<dbReference type="GO" id="GO:0008270">
    <property type="term" value="F:zinc ion binding"/>
    <property type="evidence" value="ECO:0007669"/>
    <property type="project" value="UniProtKB-KW"/>
</dbReference>
<keyword evidence="1" id="KW-0862">Zinc</keyword>
<dbReference type="SUPFAM" id="SSF143791">
    <property type="entry name" value="DUSP-like"/>
    <property type="match status" value="1"/>
</dbReference>
<dbReference type="AlphaFoldDB" id="A0A139A9N4"/>
<dbReference type="PROSITE" id="PS50271">
    <property type="entry name" value="ZF_UBP"/>
    <property type="match status" value="1"/>
</dbReference>
<dbReference type="EMBL" id="KQ965781">
    <property type="protein sequence ID" value="KXS13175.1"/>
    <property type="molecule type" value="Genomic_DNA"/>
</dbReference>
<dbReference type="Gene3D" id="3.30.40.10">
    <property type="entry name" value="Zinc/RING finger domain, C3HC4 (zinc finger)"/>
    <property type="match status" value="1"/>
</dbReference>
<protein>
    <recommendedName>
        <fullName evidence="3">UBP-type domain-containing protein</fullName>
    </recommendedName>
</protein>
<feature type="compositionally biased region" description="Acidic residues" evidence="2">
    <location>
        <begin position="395"/>
        <end position="411"/>
    </location>
</feature>
<dbReference type="InterPro" id="IPR001607">
    <property type="entry name" value="Znf_UBP"/>
</dbReference>
<dbReference type="Gene3D" id="1.20.1280.50">
    <property type="match status" value="1"/>
</dbReference>
<evidence type="ECO:0000256" key="2">
    <source>
        <dbReference type="SAM" id="MobiDB-lite"/>
    </source>
</evidence>
<keyword evidence="1" id="KW-0863">Zinc-finger</keyword>
<dbReference type="Pfam" id="PF12937">
    <property type="entry name" value="F-box-like"/>
    <property type="match status" value="1"/>
</dbReference>
<accession>A0A139A9N4</accession>
<dbReference type="InterPro" id="IPR036047">
    <property type="entry name" value="F-box-like_dom_sf"/>
</dbReference>
<organism evidence="4 5">
    <name type="scientific">Gonapodya prolifera (strain JEL478)</name>
    <name type="common">Monoblepharis prolifera</name>
    <dbReference type="NCBI Taxonomy" id="1344416"/>
    <lineage>
        <taxon>Eukaryota</taxon>
        <taxon>Fungi</taxon>
        <taxon>Fungi incertae sedis</taxon>
        <taxon>Chytridiomycota</taxon>
        <taxon>Chytridiomycota incertae sedis</taxon>
        <taxon>Monoblepharidomycetes</taxon>
        <taxon>Monoblepharidales</taxon>
        <taxon>Gonapodyaceae</taxon>
        <taxon>Gonapodya</taxon>
    </lineage>
</organism>
<dbReference type="OrthoDB" id="3219396at2759"/>
<feature type="region of interest" description="Disordered" evidence="2">
    <location>
        <begin position="363"/>
        <end position="411"/>
    </location>
</feature>
<evidence type="ECO:0000313" key="5">
    <source>
        <dbReference type="Proteomes" id="UP000070544"/>
    </source>
</evidence>
<proteinExistence type="predicted"/>
<name>A0A139A9N4_GONPJ</name>
<dbReference type="InterPro" id="IPR035927">
    <property type="entry name" value="DUSP-like_sf"/>
</dbReference>
<dbReference type="SUPFAM" id="SSF81383">
    <property type="entry name" value="F-box domain"/>
    <property type="match status" value="1"/>
</dbReference>
<dbReference type="STRING" id="1344416.A0A139A9N4"/>
<dbReference type="InterPro" id="IPR013083">
    <property type="entry name" value="Znf_RING/FYVE/PHD"/>
</dbReference>
<evidence type="ECO:0000256" key="1">
    <source>
        <dbReference type="PROSITE-ProRule" id="PRU00502"/>
    </source>
</evidence>
<feature type="compositionally biased region" description="Acidic residues" evidence="2">
    <location>
        <begin position="368"/>
        <end position="385"/>
    </location>
</feature>
<evidence type="ECO:0000259" key="3">
    <source>
        <dbReference type="PROSITE" id="PS50271"/>
    </source>
</evidence>
<gene>
    <name evidence="4" type="ORF">M427DRAFT_71570</name>
</gene>
<evidence type="ECO:0000313" key="4">
    <source>
        <dbReference type="EMBL" id="KXS13175.1"/>
    </source>
</evidence>
<dbReference type="Proteomes" id="UP000070544">
    <property type="component" value="Unassembled WGS sequence"/>
</dbReference>
<keyword evidence="1" id="KW-0479">Metal-binding</keyword>
<sequence>MLLSDFPDELLIHLFTSTLPVADITRIALTSRRFHALFADENSYAWALVCKRHGRYPWKTSALSYRCLALAPFEGTCTHLAPLLGPETVESLKINLARLYAGLGAAPLADSFHCSDGTCDWSWPDIWLCLAPECGFVGCGRHKGRHALRHARDVRHPTTMKLASWELWCYACNPRRPAKNGVEHFWTLTPDTPLRNLPKGKWLGNPQGDTIENNAVDHLLDRCATTVTPALLPPRHLNSRRALERPMSELYPEDEFYLVSPRWYVEWTRFVIGDAMDPPGGVQVNGLYRRRQFERPEAERDEWELDERATEWDVWFLPARSIPYIFSTYPPADPLRPPICERDVPHTSGFAWLRSMIANVKQQARAEEEMDELQAGEEEEEDEGVADGQHGGQEWSEDGSDTDTDEDTDDA</sequence>
<dbReference type="CDD" id="cd09917">
    <property type="entry name" value="F-box_SF"/>
    <property type="match status" value="1"/>
</dbReference>
<feature type="domain" description="UBP-type" evidence="3">
    <location>
        <begin position="75"/>
        <end position="201"/>
    </location>
</feature>
<dbReference type="InterPro" id="IPR001810">
    <property type="entry name" value="F-box_dom"/>
</dbReference>
<keyword evidence="5" id="KW-1185">Reference proteome</keyword>
<dbReference type="SUPFAM" id="SSF57850">
    <property type="entry name" value="RING/U-box"/>
    <property type="match status" value="1"/>
</dbReference>
<dbReference type="Pfam" id="PF02148">
    <property type="entry name" value="zf-UBP"/>
    <property type="match status" value="1"/>
</dbReference>
<dbReference type="SMART" id="SM00290">
    <property type="entry name" value="ZnF_UBP"/>
    <property type="match status" value="1"/>
</dbReference>
<reference evidence="4 5" key="1">
    <citation type="journal article" date="2015" name="Genome Biol. Evol.">
        <title>Phylogenomic analyses indicate that early fungi evolved digesting cell walls of algal ancestors of land plants.</title>
        <authorList>
            <person name="Chang Y."/>
            <person name="Wang S."/>
            <person name="Sekimoto S."/>
            <person name="Aerts A.L."/>
            <person name="Choi C."/>
            <person name="Clum A."/>
            <person name="LaButti K.M."/>
            <person name="Lindquist E.A."/>
            <person name="Yee Ngan C."/>
            <person name="Ohm R.A."/>
            <person name="Salamov A.A."/>
            <person name="Grigoriev I.V."/>
            <person name="Spatafora J.W."/>
            <person name="Berbee M.L."/>
        </authorList>
    </citation>
    <scope>NUCLEOTIDE SEQUENCE [LARGE SCALE GENOMIC DNA]</scope>
    <source>
        <strain evidence="4 5">JEL478</strain>
    </source>
</reference>